<keyword evidence="1" id="KW-1133">Transmembrane helix</keyword>
<feature type="transmembrane region" description="Helical" evidence="1">
    <location>
        <begin position="47"/>
        <end position="64"/>
    </location>
</feature>
<comment type="caution">
    <text evidence="3">The sequence shown here is derived from an EMBL/GenBank/DDBJ whole genome shotgun (WGS) entry which is preliminary data.</text>
</comment>
<accession>A0A5B7DIT6</accession>
<organism evidence="3 4">
    <name type="scientific">Portunus trituberculatus</name>
    <name type="common">Swimming crab</name>
    <name type="synonym">Neptunus trituberculatus</name>
    <dbReference type="NCBI Taxonomy" id="210409"/>
    <lineage>
        <taxon>Eukaryota</taxon>
        <taxon>Metazoa</taxon>
        <taxon>Ecdysozoa</taxon>
        <taxon>Arthropoda</taxon>
        <taxon>Crustacea</taxon>
        <taxon>Multicrustacea</taxon>
        <taxon>Malacostraca</taxon>
        <taxon>Eumalacostraca</taxon>
        <taxon>Eucarida</taxon>
        <taxon>Decapoda</taxon>
        <taxon>Pleocyemata</taxon>
        <taxon>Brachyura</taxon>
        <taxon>Eubrachyura</taxon>
        <taxon>Portunoidea</taxon>
        <taxon>Portunidae</taxon>
        <taxon>Portuninae</taxon>
        <taxon>Portunus</taxon>
    </lineage>
</organism>
<gene>
    <name evidence="3" type="ORF">E2C01_013969</name>
</gene>
<dbReference type="Gene3D" id="3.40.30.10">
    <property type="entry name" value="Glutaredoxin"/>
    <property type="match status" value="1"/>
</dbReference>
<dbReference type="EMBL" id="VSRR010000933">
    <property type="protein sequence ID" value="MPC20996.1"/>
    <property type="molecule type" value="Genomic_DNA"/>
</dbReference>
<dbReference type="InterPro" id="IPR036249">
    <property type="entry name" value="Thioredoxin-like_sf"/>
</dbReference>
<feature type="transmembrane region" description="Helical" evidence="1">
    <location>
        <begin position="101"/>
        <end position="120"/>
    </location>
</feature>
<evidence type="ECO:0000256" key="1">
    <source>
        <dbReference type="SAM" id="Phobius"/>
    </source>
</evidence>
<dbReference type="Proteomes" id="UP000324222">
    <property type="component" value="Unassembled WGS sequence"/>
</dbReference>
<evidence type="ECO:0000259" key="2">
    <source>
        <dbReference type="PROSITE" id="PS51352"/>
    </source>
</evidence>
<dbReference type="OrthoDB" id="20229at2759"/>
<sequence length="270" mass="31056">MKVFEDIKMLIHPYHSINLVMSLSFLMARYVPGLCELIFAPAQCGELSMWESEVLFFMLVIIMFRTRKSGSRTMIAYISVFNMYAKLCNVVLWFSSDAVYGIIYIIIAIVHFLVVGEPVYSGPEKVIYFQGKAFDDEMANDPQTVWFITFFTAWSPACSSLAPIFAKLSAEYSLDNLKFGKIDVGRYPDAAKHYHINDTTFSLQLPTISLFREGKEVERRPCLDAQAKFRKFYFTEDNIKAAFDMNNIHMECNKILESKKGKKEIHAKSE</sequence>
<dbReference type="PROSITE" id="PS51352">
    <property type="entry name" value="THIOREDOXIN_2"/>
    <property type="match status" value="1"/>
</dbReference>
<evidence type="ECO:0000313" key="4">
    <source>
        <dbReference type="Proteomes" id="UP000324222"/>
    </source>
</evidence>
<dbReference type="AlphaFoldDB" id="A0A5B7DIT6"/>
<keyword evidence="1" id="KW-0472">Membrane</keyword>
<dbReference type="Pfam" id="PF00085">
    <property type="entry name" value="Thioredoxin"/>
    <property type="match status" value="1"/>
</dbReference>
<dbReference type="InterPro" id="IPR013766">
    <property type="entry name" value="Thioredoxin_domain"/>
</dbReference>
<keyword evidence="4" id="KW-1185">Reference proteome</keyword>
<protein>
    <submittedName>
        <fullName evidence="3">Thioredoxin-related transmembrane protein 2</fullName>
    </submittedName>
</protein>
<reference evidence="3 4" key="1">
    <citation type="submission" date="2019-05" db="EMBL/GenBank/DDBJ databases">
        <title>Another draft genome of Portunus trituberculatus and its Hox gene families provides insights of decapod evolution.</title>
        <authorList>
            <person name="Jeong J.-H."/>
            <person name="Song I."/>
            <person name="Kim S."/>
            <person name="Choi T."/>
            <person name="Kim D."/>
            <person name="Ryu S."/>
            <person name="Kim W."/>
        </authorList>
    </citation>
    <scope>NUCLEOTIDE SEQUENCE [LARGE SCALE GENOMIC DNA]</scope>
    <source>
        <tissue evidence="3">Muscle</tissue>
    </source>
</reference>
<keyword evidence="1 3" id="KW-0812">Transmembrane</keyword>
<name>A0A5B7DIT6_PORTR</name>
<evidence type="ECO:0000313" key="3">
    <source>
        <dbReference type="EMBL" id="MPC20996.1"/>
    </source>
</evidence>
<dbReference type="SUPFAM" id="SSF52833">
    <property type="entry name" value="Thioredoxin-like"/>
    <property type="match status" value="1"/>
</dbReference>
<proteinExistence type="predicted"/>
<feature type="transmembrane region" description="Helical" evidence="1">
    <location>
        <begin position="20"/>
        <end position="41"/>
    </location>
</feature>
<feature type="domain" description="Thioredoxin" evidence="2">
    <location>
        <begin position="113"/>
        <end position="244"/>
    </location>
</feature>